<dbReference type="InterPro" id="IPR022385">
    <property type="entry name" value="Rhs_assc_core"/>
</dbReference>
<keyword evidence="4" id="KW-1185">Reference proteome</keyword>
<proteinExistence type="predicted"/>
<dbReference type="NCBIfam" id="TIGR03696">
    <property type="entry name" value="Rhs_assc_core"/>
    <property type="match status" value="1"/>
</dbReference>
<protein>
    <submittedName>
        <fullName evidence="3">RHS repeat-associated protein</fullName>
    </submittedName>
</protein>
<feature type="region of interest" description="Disordered" evidence="1">
    <location>
        <begin position="242"/>
        <end position="341"/>
    </location>
</feature>
<organism evidence="3 4">
    <name type="scientific">Paraburkholderia rhizosphaerae</name>
    <dbReference type="NCBI Taxonomy" id="480658"/>
    <lineage>
        <taxon>Bacteria</taxon>
        <taxon>Pseudomonadati</taxon>
        <taxon>Pseudomonadota</taxon>
        <taxon>Betaproteobacteria</taxon>
        <taxon>Burkholderiales</taxon>
        <taxon>Burkholderiaceae</taxon>
        <taxon>Paraburkholderia</taxon>
    </lineage>
</organism>
<dbReference type="InterPro" id="IPR050708">
    <property type="entry name" value="T6SS_VgrG/RHS"/>
</dbReference>
<keyword evidence="2" id="KW-0812">Transmembrane</keyword>
<evidence type="ECO:0000313" key="4">
    <source>
        <dbReference type="Proteomes" id="UP000295509"/>
    </source>
</evidence>
<evidence type="ECO:0000256" key="2">
    <source>
        <dbReference type="SAM" id="Phobius"/>
    </source>
</evidence>
<gene>
    <name evidence="3" type="ORF">BX592_11495</name>
</gene>
<dbReference type="RefSeq" id="WP_134193453.1">
    <property type="nucleotide sequence ID" value="NZ_JBHLUW010000001.1"/>
</dbReference>
<dbReference type="OrthoDB" id="5445630at2"/>
<dbReference type="EMBL" id="SORE01000014">
    <property type="protein sequence ID" value="TDY45428.1"/>
    <property type="molecule type" value="Genomic_DNA"/>
</dbReference>
<dbReference type="PANTHER" id="PTHR32305">
    <property type="match status" value="1"/>
</dbReference>
<sequence>MTSYLTGTDRSGSVLLAISAGLSQDLAYSPFGSTVSPSVDDVTLPGFNGEWCDPLWGVTHLGNGYRAYSPTLMRFSCPDSESPFGKGGINAYAYCGSDPVNNIDPSGQQWIIGALIGAVRATRRALTATAATAGKATVGFATSTTGQLVGIGSGLVSTAMNIGASHADNPNAKKALSILGIAFGATTTLSVVTNVYFVWSLRRQARAAARRAAATVQQQVRVNVYTGGRGSDIELNEIRHIDSPQVSMDGPPDYAPQSVETQTEATSSRTAATQTDAPSPWETSPSNTTDTDEQAEASSSPNRSARRHSSPAAFSHFDIQSGHEPKISGIRIMEDPGSTRL</sequence>
<keyword evidence="2" id="KW-1133">Transmembrane helix</keyword>
<reference evidence="3 4" key="1">
    <citation type="submission" date="2019-03" db="EMBL/GenBank/DDBJ databases">
        <title>Genomic Encyclopedia of Type Strains, Phase III (KMG-III): the genomes of soil and plant-associated and newly described type strains.</title>
        <authorList>
            <person name="Whitman W."/>
        </authorList>
    </citation>
    <scope>NUCLEOTIDE SEQUENCE [LARGE SCALE GENOMIC DNA]</scope>
    <source>
        <strain evidence="3 4">LMG 29544</strain>
    </source>
</reference>
<comment type="caution">
    <text evidence="3">The sequence shown here is derived from an EMBL/GenBank/DDBJ whole genome shotgun (WGS) entry which is preliminary data.</text>
</comment>
<dbReference type="AlphaFoldDB" id="A0A4R8LLK8"/>
<feature type="transmembrane region" description="Helical" evidence="2">
    <location>
        <begin position="175"/>
        <end position="201"/>
    </location>
</feature>
<dbReference type="Gene3D" id="2.180.10.10">
    <property type="entry name" value="RHS repeat-associated core"/>
    <property type="match status" value="1"/>
</dbReference>
<dbReference type="Proteomes" id="UP000295509">
    <property type="component" value="Unassembled WGS sequence"/>
</dbReference>
<dbReference type="PANTHER" id="PTHR32305:SF15">
    <property type="entry name" value="PROTEIN RHSA-RELATED"/>
    <property type="match status" value="1"/>
</dbReference>
<evidence type="ECO:0000256" key="1">
    <source>
        <dbReference type="SAM" id="MobiDB-lite"/>
    </source>
</evidence>
<keyword evidence="2" id="KW-0472">Membrane</keyword>
<evidence type="ECO:0000313" key="3">
    <source>
        <dbReference type="EMBL" id="TDY45428.1"/>
    </source>
</evidence>
<name>A0A4R8LLK8_9BURK</name>
<accession>A0A4R8LLK8</accession>
<feature type="compositionally biased region" description="Polar residues" evidence="1">
    <location>
        <begin position="258"/>
        <end position="289"/>
    </location>
</feature>